<organism evidence="2 3">
    <name type="scientific">Helianthus annuus</name>
    <name type="common">Common sunflower</name>
    <dbReference type="NCBI Taxonomy" id="4232"/>
    <lineage>
        <taxon>Eukaryota</taxon>
        <taxon>Viridiplantae</taxon>
        <taxon>Streptophyta</taxon>
        <taxon>Embryophyta</taxon>
        <taxon>Tracheophyta</taxon>
        <taxon>Spermatophyta</taxon>
        <taxon>Magnoliopsida</taxon>
        <taxon>eudicotyledons</taxon>
        <taxon>Gunneridae</taxon>
        <taxon>Pentapetalae</taxon>
        <taxon>asterids</taxon>
        <taxon>campanulids</taxon>
        <taxon>Asterales</taxon>
        <taxon>Asteraceae</taxon>
        <taxon>Asteroideae</taxon>
        <taxon>Heliantheae alliance</taxon>
        <taxon>Heliantheae</taxon>
        <taxon>Helianthus</taxon>
    </lineage>
</organism>
<evidence type="ECO:0000256" key="1">
    <source>
        <dbReference type="SAM" id="Phobius"/>
    </source>
</evidence>
<keyword evidence="3" id="KW-1185">Reference proteome</keyword>
<evidence type="ECO:0000313" key="2">
    <source>
        <dbReference type="EMBL" id="KAF5757402.1"/>
    </source>
</evidence>
<protein>
    <submittedName>
        <fullName evidence="2">Uncharacterized protein</fullName>
    </submittedName>
</protein>
<proteinExistence type="predicted"/>
<sequence length="105" mass="11839">MRSLSASLRSSSSHDGISWACLELSPISFPFPLSFESLVFITFCTACFFLRIRLQPTSLLLFCLWFLLSLGMKGYWLFSVSLAARWVSCDIHIGGMDSDISECLR</sequence>
<keyword evidence="1" id="KW-1133">Transmembrane helix</keyword>
<dbReference type="AlphaFoldDB" id="A0A9K3DKW2"/>
<dbReference type="Gramene" id="mRNA:HanXRQr2_Chr17g0826271">
    <property type="protein sequence ID" value="CDS:HanXRQr2_Chr17g0826271.1"/>
    <property type="gene ID" value="HanXRQr2_Chr17g0826271"/>
</dbReference>
<gene>
    <name evidence="2" type="ORF">HanXRQr2_Chr17g0826271</name>
</gene>
<keyword evidence="1" id="KW-0472">Membrane</keyword>
<evidence type="ECO:0000313" key="3">
    <source>
        <dbReference type="Proteomes" id="UP000215914"/>
    </source>
</evidence>
<feature type="transmembrane region" description="Helical" evidence="1">
    <location>
        <begin position="33"/>
        <end position="52"/>
    </location>
</feature>
<dbReference type="EMBL" id="MNCJ02000332">
    <property type="protein sequence ID" value="KAF5757402.1"/>
    <property type="molecule type" value="Genomic_DNA"/>
</dbReference>
<accession>A0A9K3DKW2</accession>
<keyword evidence="1" id="KW-0812">Transmembrane</keyword>
<comment type="caution">
    <text evidence="2">The sequence shown here is derived from an EMBL/GenBank/DDBJ whole genome shotgun (WGS) entry which is preliminary data.</text>
</comment>
<dbReference type="Proteomes" id="UP000215914">
    <property type="component" value="Unassembled WGS sequence"/>
</dbReference>
<reference evidence="2" key="2">
    <citation type="submission" date="2020-06" db="EMBL/GenBank/DDBJ databases">
        <title>Helianthus annuus Genome sequencing and assembly Release 2.</title>
        <authorList>
            <person name="Gouzy J."/>
            <person name="Langlade N."/>
            <person name="Munos S."/>
        </authorList>
    </citation>
    <scope>NUCLEOTIDE SEQUENCE</scope>
    <source>
        <tissue evidence="2">Leaves</tissue>
    </source>
</reference>
<name>A0A9K3DKW2_HELAN</name>
<reference evidence="2" key="1">
    <citation type="journal article" date="2017" name="Nature">
        <title>The sunflower genome provides insights into oil metabolism, flowering and Asterid evolution.</title>
        <authorList>
            <person name="Badouin H."/>
            <person name="Gouzy J."/>
            <person name="Grassa C.J."/>
            <person name="Murat F."/>
            <person name="Staton S.E."/>
            <person name="Cottret L."/>
            <person name="Lelandais-Briere C."/>
            <person name="Owens G.L."/>
            <person name="Carrere S."/>
            <person name="Mayjonade B."/>
            <person name="Legrand L."/>
            <person name="Gill N."/>
            <person name="Kane N.C."/>
            <person name="Bowers J.E."/>
            <person name="Hubner S."/>
            <person name="Bellec A."/>
            <person name="Berard A."/>
            <person name="Berges H."/>
            <person name="Blanchet N."/>
            <person name="Boniface M.C."/>
            <person name="Brunel D."/>
            <person name="Catrice O."/>
            <person name="Chaidir N."/>
            <person name="Claudel C."/>
            <person name="Donnadieu C."/>
            <person name="Faraut T."/>
            <person name="Fievet G."/>
            <person name="Helmstetter N."/>
            <person name="King M."/>
            <person name="Knapp S.J."/>
            <person name="Lai Z."/>
            <person name="Le Paslier M.C."/>
            <person name="Lippi Y."/>
            <person name="Lorenzon L."/>
            <person name="Mandel J.R."/>
            <person name="Marage G."/>
            <person name="Marchand G."/>
            <person name="Marquand E."/>
            <person name="Bret-Mestries E."/>
            <person name="Morien E."/>
            <person name="Nambeesan S."/>
            <person name="Nguyen T."/>
            <person name="Pegot-Espagnet P."/>
            <person name="Pouilly N."/>
            <person name="Raftis F."/>
            <person name="Sallet E."/>
            <person name="Schiex T."/>
            <person name="Thomas J."/>
            <person name="Vandecasteele C."/>
            <person name="Vares D."/>
            <person name="Vear F."/>
            <person name="Vautrin S."/>
            <person name="Crespi M."/>
            <person name="Mangin B."/>
            <person name="Burke J.M."/>
            <person name="Salse J."/>
            <person name="Munos S."/>
            <person name="Vincourt P."/>
            <person name="Rieseberg L.H."/>
            <person name="Langlade N.B."/>
        </authorList>
    </citation>
    <scope>NUCLEOTIDE SEQUENCE</scope>
    <source>
        <tissue evidence="2">Leaves</tissue>
    </source>
</reference>
<feature type="transmembrane region" description="Helical" evidence="1">
    <location>
        <begin position="59"/>
        <end position="78"/>
    </location>
</feature>